<evidence type="ECO:0000313" key="3">
    <source>
        <dbReference type="EMBL" id="ERK57327.1"/>
    </source>
</evidence>
<dbReference type="eggNOG" id="COG3675">
    <property type="taxonomic scope" value="Bacteria"/>
</dbReference>
<dbReference type="SUPFAM" id="SSF53474">
    <property type="entry name" value="alpha/beta-Hydrolases"/>
    <property type="match status" value="1"/>
</dbReference>
<protein>
    <submittedName>
        <fullName evidence="3">Signal peptide protein, YSIRK family</fullName>
    </submittedName>
</protein>
<keyword evidence="4" id="KW-1185">Reference proteome</keyword>
<dbReference type="AlphaFoldDB" id="U2S3F0"/>
<dbReference type="InterPro" id="IPR029058">
    <property type="entry name" value="AB_hydrolase_fold"/>
</dbReference>
<evidence type="ECO:0000256" key="2">
    <source>
        <dbReference type="SAM" id="Coils"/>
    </source>
</evidence>
<dbReference type="InterPro" id="IPR005877">
    <property type="entry name" value="YSIRK_signal_dom"/>
</dbReference>
<dbReference type="HOGENOM" id="CLU_473757_0_0_9"/>
<reference evidence="3 4" key="1">
    <citation type="submission" date="2013-08" db="EMBL/GenBank/DDBJ databases">
        <authorList>
            <person name="Weinstock G."/>
            <person name="Sodergren E."/>
            <person name="Wylie T."/>
            <person name="Fulton L."/>
            <person name="Fulton R."/>
            <person name="Fronick C."/>
            <person name="O'Laughlin M."/>
            <person name="Godfrey J."/>
            <person name="Miner T."/>
            <person name="Herter B."/>
            <person name="Appelbaum E."/>
            <person name="Cordes M."/>
            <person name="Lek S."/>
            <person name="Wollam A."/>
            <person name="Pepin K.H."/>
            <person name="Palsikar V.B."/>
            <person name="Mitreva M."/>
            <person name="Wilson R.K."/>
        </authorList>
    </citation>
    <scope>NUCLEOTIDE SEQUENCE [LARGE SCALE GENOMIC DNA]</scope>
    <source>
        <strain evidence="3 4">ATCC 700627</strain>
    </source>
</reference>
<comment type="caution">
    <text evidence="3">The sequence shown here is derived from an EMBL/GenBank/DDBJ whole genome shotgun (WGS) entry which is preliminary data.</text>
</comment>
<accession>U2S3F0</accession>
<dbReference type="EMBL" id="AWVP01000071">
    <property type="protein sequence ID" value="ERK57327.1"/>
    <property type="molecule type" value="Genomic_DNA"/>
</dbReference>
<sequence>MKKQFSEKLIRYSINKLKIGVSLTLVGTFFIFGSNLVEANNLEVNSKVGNVKNTGEKNTTTPFKKIELDSNYAEKISKGLIGLENGKYDSLLFNKGTKVLDPNADDDNDGILNKDEIYIYEKNGKKYLGYNSHPLLKDSDGDGLIDTKVSEYNNNSTDKDNDNLQWHVTDRDMALLMELCYRDDEYINKVLDNNRTWSKEDNYRKNGEKEGRKEYELMHNELAPYWKAKEFYHKDSGFDAVLFETRSELPFLKNGTVQVLAIRGTQAGSLKDLTNDFVIAWGQNPTQAEDAKSLIRSYINRDDITNLYITGHSLGGYLAQRAVVDAYELSINPYYIESAQKKNQNFYNNILKKATTFNAPKVNAARTIWSKDLFNSSLYSKKLAQAGKIKHYGVENDALVGKIYNDKDVMTIIGKTERGHSSRSYFESIASNIKNFKIGSRDRLDGVGSQEKPLKTLKQLSLTDEEYKNLFKPRLIENSIEINKNAELTKEDILSKIDRTNLPENTKISFSIPKTDQIGKFNVPITITYLDRNITDTSLNISVKIKDLNLTELKNKKMEMENLLKEFSRSKVNDEAIENLKDLIEKTDDIINDTTLTQEEIYSEVEKLEKILNDYRVKKFQKEDEQ</sequence>
<dbReference type="RefSeq" id="WP_021752314.1">
    <property type="nucleotide sequence ID" value="NZ_KI271797.1"/>
</dbReference>
<dbReference type="PATRIC" id="fig|1321820.3.peg.1100"/>
<dbReference type="NCBIfam" id="TIGR01168">
    <property type="entry name" value="YSIRK_signal"/>
    <property type="match status" value="1"/>
</dbReference>
<evidence type="ECO:0000256" key="1">
    <source>
        <dbReference type="ARBA" id="ARBA00022729"/>
    </source>
</evidence>
<keyword evidence="1" id="KW-0732">Signal</keyword>
<keyword evidence="2" id="KW-0175">Coiled coil</keyword>
<gene>
    <name evidence="3" type="ORF">HMPREF1983_01134</name>
</gene>
<feature type="coiled-coil region" evidence="2">
    <location>
        <begin position="550"/>
        <end position="625"/>
    </location>
</feature>
<proteinExistence type="predicted"/>
<dbReference type="Gene3D" id="3.40.50.1820">
    <property type="entry name" value="alpha/beta hydrolase"/>
    <property type="match status" value="1"/>
</dbReference>
<dbReference type="Proteomes" id="UP000016637">
    <property type="component" value="Unassembled WGS sequence"/>
</dbReference>
<dbReference type="Pfam" id="PF26363">
    <property type="entry name" value="Phospholipase-like"/>
    <property type="match status" value="1"/>
</dbReference>
<organism evidence="3 4">
    <name type="scientific">Gemella bergeri ATCC 700627</name>
    <dbReference type="NCBI Taxonomy" id="1321820"/>
    <lineage>
        <taxon>Bacteria</taxon>
        <taxon>Bacillati</taxon>
        <taxon>Bacillota</taxon>
        <taxon>Bacilli</taxon>
        <taxon>Bacillales</taxon>
        <taxon>Gemellaceae</taxon>
        <taxon>Gemella</taxon>
    </lineage>
</organism>
<name>U2S3F0_9BACL</name>
<evidence type="ECO:0000313" key="4">
    <source>
        <dbReference type="Proteomes" id="UP000016637"/>
    </source>
</evidence>